<proteinExistence type="inferred from homology"/>
<comment type="caution">
    <text evidence="10">The sequence shown here is derived from an EMBL/GenBank/DDBJ whole genome shotgun (WGS) entry which is preliminary data.</text>
</comment>
<dbReference type="Proteomes" id="UP000220102">
    <property type="component" value="Unassembled WGS sequence"/>
</dbReference>
<organism evidence="10 11">
    <name type="scientific">Longibacter salinarum</name>
    <dbReference type="NCBI Taxonomy" id="1850348"/>
    <lineage>
        <taxon>Bacteria</taxon>
        <taxon>Pseudomonadati</taxon>
        <taxon>Rhodothermota</taxon>
        <taxon>Rhodothermia</taxon>
        <taxon>Rhodothermales</taxon>
        <taxon>Salisaetaceae</taxon>
        <taxon>Longibacter</taxon>
    </lineage>
</organism>
<keyword evidence="5 8" id="KW-0255">Endonuclease</keyword>
<dbReference type="PANTHER" id="PTHR46018:SF2">
    <property type="entry name" value="ZINC PHOSPHODIESTERASE ELAC PROTEIN 1"/>
    <property type="match status" value="1"/>
</dbReference>
<comment type="cofactor">
    <cofactor evidence="8">
        <name>Zn(2+)</name>
        <dbReference type="ChEBI" id="CHEBI:29105"/>
    </cofactor>
    <text evidence="8">Binds 2 Zn(2+) ions.</text>
</comment>
<comment type="subunit">
    <text evidence="1 8">Homodimer.</text>
</comment>
<dbReference type="InterPro" id="IPR036866">
    <property type="entry name" value="RibonucZ/Hydroxyglut_hydro"/>
</dbReference>
<dbReference type="InterPro" id="IPR013471">
    <property type="entry name" value="RNase_Z/BN"/>
</dbReference>
<feature type="binding site" evidence="8">
    <location>
        <position position="62"/>
    </location>
    <ligand>
        <name>Zn(2+)</name>
        <dbReference type="ChEBI" id="CHEBI:29105"/>
        <label>1</label>
        <note>catalytic</note>
    </ligand>
</feature>
<keyword evidence="6 8" id="KW-0378">Hydrolase</keyword>
<dbReference type="PANTHER" id="PTHR46018">
    <property type="entry name" value="ZINC PHOSPHODIESTERASE ELAC PROTEIN 1"/>
    <property type="match status" value="1"/>
</dbReference>
<gene>
    <name evidence="8" type="primary">rnz</name>
    <name evidence="10" type="ORF">CRI94_08840</name>
</gene>
<keyword evidence="4 8" id="KW-0479">Metal-binding</keyword>
<feature type="binding site" evidence="8">
    <location>
        <position position="216"/>
    </location>
    <ligand>
        <name>Zn(2+)</name>
        <dbReference type="ChEBI" id="CHEBI:29105"/>
        <label>2</label>
        <note>catalytic</note>
    </ligand>
</feature>
<keyword evidence="2 8" id="KW-0819">tRNA processing</keyword>
<feature type="active site" description="Proton acceptor" evidence="8">
    <location>
        <position position="66"/>
    </location>
</feature>
<evidence type="ECO:0000256" key="3">
    <source>
        <dbReference type="ARBA" id="ARBA00022722"/>
    </source>
</evidence>
<evidence type="ECO:0000256" key="4">
    <source>
        <dbReference type="ARBA" id="ARBA00022723"/>
    </source>
</evidence>
<feature type="binding site" evidence="8">
    <location>
        <position position="67"/>
    </location>
    <ligand>
        <name>Zn(2+)</name>
        <dbReference type="ChEBI" id="CHEBI:29105"/>
        <label>2</label>
        <note>catalytic</note>
    </ligand>
</feature>
<protein>
    <recommendedName>
        <fullName evidence="8">Ribonuclease Z</fullName>
        <shortName evidence="8">RNase Z</shortName>
        <ecNumber evidence="8">3.1.26.11</ecNumber>
    </recommendedName>
    <alternativeName>
        <fullName evidence="8">tRNA 3 endonuclease</fullName>
    </alternativeName>
    <alternativeName>
        <fullName evidence="8">tRNase Z</fullName>
    </alternativeName>
</protein>
<sequence length="316" mass="34962">MQTTVIPLGTAGAVPIRDRHLSAVAVERKGRMLLFDCGEGAQYRLLHAGLNRARVDAIFITHLHGDHIYGLPGLAATIGQLHRHEPITVIGPEGLNRFLSAAAGVSEQEMPYGLSVMELDPASTVDGAVVYETDEFVVTARPLQHRIPTVGYRLEEKPRRGRFHPERARELGVTDPRDFGRLHKGERVTMSDGHVVEPEQVVGPERPGISFAYCTDTRPCAGSRQLSRDVDLVIHDATFAHELQEQAVETGHSTAREAAEVARDAKARRLLLTHISARYESADQLVADARDVFPHTEAAIELKRYMLDPREKWAGN</sequence>
<dbReference type="CDD" id="cd07717">
    <property type="entry name" value="RNaseZ_ZiPD-like_MBL-fold"/>
    <property type="match status" value="1"/>
</dbReference>
<comment type="catalytic activity">
    <reaction evidence="8">
        <text>Endonucleolytic cleavage of RNA, removing extra 3' nucleotides from tRNA precursor, generating 3' termini of tRNAs. A 3'-hydroxy group is left at the tRNA terminus and a 5'-phosphoryl group is left at the trailer molecule.</text>
        <dbReference type="EC" id="3.1.26.11"/>
    </reaction>
</comment>
<dbReference type="Gene3D" id="3.60.15.10">
    <property type="entry name" value="Ribonuclease Z/Hydroxyacylglutathione hydrolase-like"/>
    <property type="match status" value="1"/>
</dbReference>
<dbReference type="NCBIfam" id="NF000801">
    <property type="entry name" value="PRK00055.1-3"/>
    <property type="match status" value="1"/>
</dbReference>
<evidence type="ECO:0000256" key="7">
    <source>
        <dbReference type="ARBA" id="ARBA00022833"/>
    </source>
</evidence>
<comment type="function">
    <text evidence="8">Zinc phosphodiesterase, which displays some tRNA 3'-processing endonuclease activity. Probably involved in tRNA maturation, by removing a 3'-trailer from precursor tRNA.</text>
</comment>
<dbReference type="GO" id="GO:0042781">
    <property type="term" value="F:3'-tRNA processing endoribonuclease activity"/>
    <property type="evidence" value="ECO:0007669"/>
    <property type="project" value="UniProtKB-UniRule"/>
</dbReference>
<evidence type="ECO:0000313" key="11">
    <source>
        <dbReference type="Proteomes" id="UP000220102"/>
    </source>
</evidence>
<evidence type="ECO:0000256" key="6">
    <source>
        <dbReference type="ARBA" id="ARBA00022801"/>
    </source>
</evidence>
<evidence type="ECO:0000256" key="1">
    <source>
        <dbReference type="ARBA" id="ARBA00011738"/>
    </source>
</evidence>
<dbReference type="Pfam" id="PF12706">
    <property type="entry name" value="Lactamase_B_2"/>
    <property type="match status" value="1"/>
</dbReference>
<dbReference type="NCBIfam" id="TIGR02651">
    <property type="entry name" value="RNase_Z"/>
    <property type="match status" value="1"/>
</dbReference>
<reference evidence="10 11" key="1">
    <citation type="submission" date="2017-10" db="EMBL/GenBank/DDBJ databases">
        <title>Draft genome of Longibacter Salinarum.</title>
        <authorList>
            <person name="Goh K.M."/>
            <person name="Shamsir M.S."/>
            <person name="Lim S.W."/>
        </authorList>
    </citation>
    <scope>NUCLEOTIDE SEQUENCE [LARGE SCALE GENOMIC DNA]</scope>
    <source>
        <strain evidence="10 11">KCTC 52045</strain>
    </source>
</reference>
<dbReference type="SUPFAM" id="SSF56281">
    <property type="entry name" value="Metallo-hydrolase/oxidoreductase"/>
    <property type="match status" value="1"/>
</dbReference>
<dbReference type="EC" id="3.1.26.11" evidence="8"/>
<dbReference type="EMBL" id="PDEQ01000004">
    <property type="protein sequence ID" value="PEN13419.1"/>
    <property type="molecule type" value="Genomic_DNA"/>
</dbReference>
<dbReference type="AlphaFoldDB" id="A0A2A8CXF3"/>
<feature type="binding site" evidence="8">
    <location>
        <position position="274"/>
    </location>
    <ligand>
        <name>Zn(2+)</name>
        <dbReference type="ChEBI" id="CHEBI:29105"/>
        <label>2</label>
        <note>catalytic</note>
    </ligand>
</feature>
<evidence type="ECO:0000256" key="5">
    <source>
        <dbReference type="ARBA" id="ARBA00022759"/>
    </source>
</evidence>
<dbReference type="Pfam" id="PF23023">
    <property type="entry name" value="Anti-Pycsar_Apyc1"/>
    <property type="match status" value="1"/>
</dbReference>
<keyword evidence="3 8" id="KW-0540">Nuclease</keyword>
<accession>A0A2A8CXF3</accession>
<name>A0A2A8CXF3_9BACT</name>
<evidence type="ECO:0000256" key="2">
    <source>
        <dbReference type="ARBA" id="ARBA00022694"/>
    </source>
</evidence>
<feature type="binding site" evidence="8">
    <location>
        <position position="64"/>
    </location>
    <ligand>
        <name>Zn(2+)</name>
        <dbReference type="ChEBI" id="CHEBI:29105"/>
        <label>1</label>
        <note>catalytic</note>
    </ligand>
</feature>
<feature type="binding site" evidence="8">
    <location>
        <position position="66"/>
    </location>
    <ligand>
        <name>Zn(2+)</name>
        <dbReference type="ChEBI" id="CHEBI:29105"/>
        <label>2</label>
        <note>catalytic</note>
    </ligand>
</feature>
<evidence type="ECO:0000256" key="8">
    <source>
        <dbReference type="HAMAP-Rule" id="MF_01818"/>
    </source>
</evidence>
<dbReference type="OrthoDB" id="9800940at2"/>
<evidence type="ECO:0000313" key="10">
    <source>
        <dbReference type="EMBL" id="PEN13419.1"/>
    </source>
</evidence>
<dbReference type="InterPro" id="IPR001279">
    <property type="entry name" value="Metallo-B-lactamas"/>
</dbReference>
<feature type="binding site" evidence="8">
    <location>
        <position position="145"/>
    </location>
    <ligand>
        <name>Zn(2+)</name>
        <dbReference type="ChEBI" id="CHEBI:29105"/>
        <label>1</label>
        <note>catalytic</note>
    </ligand>
</feature>
<evidence type="ECO:0000259" key="9">
    <source>
        <dbReference type="Pfam" id="PF12706"/>
    </source>
</evidence>
<feature type="domain" description="Metallo-beta-lactamase" evidence="9">
    <location>
        <begin position="206"/>
        <end position="275"/>
    </location>
</feature>
<keyword evidence="11" id="KW-1185">Reference proteome</keyword>
<dbReference type="HAMAP" id="MF_01818">
    <property type="entry name" value="RNase_Z_BN"/>
    <property type="match status" value="1"/>
</dbReference>
<keyword evidence="7 8" id="KW-0862">Zinc</keyword>
<feature type="binding site" evidence="8">
    <location>
        <position position="216"/>
    </location>
    <ligand>
        <name>Zn(2+)</name>
        <dbReference type="ChEBI" id="CHEBI:29105"/>
        <label>1</label>
        <note>catalytic</note>
    </ligand>
</feature>
<dbReference type="RefSeq" id="WP_098075339.1">
    <property type="nucleotide sequence ID" value="NZ_PDEQ01000004.1"/>
</dbReference>
<comment type="similarity">
    <text evidence="8">Belongs to the RNase Z family.</text>
</comment>
<dbReference type="GO" id="GO:0008270">
    <property type="term" value="F:zinc ion binding"/>
    <property type="evidence" value="ECO:0007669"/>
    <property type="project" value="UniProtKB-UniRule"/>
</dbReference>